<accession>A0A1L8RIT0</accession>
<dbReference type="Proteomes" id="UP000181884">
    <property type="component" value="Unassembled WGS sequence"/>
</dbReference>
<gene>
    <name evidence="1" type="ORF">RU97_GL001237</name>
</gene>
<proteinExistence type="predicted"/>
<evidence type="ECO:0000313" key="2">
    <source>
        <dbReference type="Proteomes" id="UP000181884"/>
    </source>
</evidence>
<sequence length="97" mass="10898">METEIIPLTVGELKERLAALEAAGTINDTTEVFIDTGWDSLQEVQKDGIEAAQTVTYEIQDPLTKEVFLANALLEKSEKFTIREETERTVLVIKNLM</sequence>
<protein>
    <submittedName>
        <fullName evidence="1">Uncharacterized protein</fullName>
    </submittedName>
</protein>
<dbReference type="AlphaFoldDB" id="A0A1L8RIT0"/>
<dbReference type="RefSeq" id="WP_067390671.1">
    <property type="nucleotide sequence ID" value="NZ_JXKH01000002.1"/>
</dbReference>
<reference evidence="1 2" key="1">
    <citation type="submission" date="2014-12" db="EMBL/GenBank/DDBJ databases">
        <title>Draft genome sequences of 29 type strains of Enterococci.</title>
        <authorList>
            <person name="Zhong Z."/>
            <person name="Sun Z."/>
            <person name="Liu W."/>
            <person name="Zhang W."/>
            <person name="Zhang H."/>
        </authorList>
    </citation>
    <scope>NUCLEOTIDE SEQUENCE [LARGE SCALE GENOMIC DNA]</scope>
    <source>
        <strain evidence="1 2">DSM 17029</strain>
    </source>
</reference>
<keyword evidence="2" id="KW-1185">Reference proteome</keyword>
<name>A0A1L8RIT0_9ENTE</name>
<evidence type="ECO:0000313" key="1">
    <source>
        <dbReference type="EMBL" id="OJG19666.1"/>
    </source>
</evidence>
<comment type="caution">
    <text evidence="1">The sequence shown here is derived from an EMBL/GenBank/DDBJ whole genome shotgun (WGS) entry which is preliminary data.</text>
</comment>
<organism evidence="1 2">
    <name type="scientific">Enterococcus canis</name>
    <dbReference type="NCBI Taxonomy" id="214095"/>
    <lineage>
        <taxon>Bacteria</taxon>
        <taxon>Bacillati</taxon>
        <taxon>Bacillota</taxon>
        <taxon>Bacilli</taxon>
        <taxon>Lactobacillales</taxon>
        <taxon>Enterococcaceae</taxon>
        <taxon>Enterococcus</taxon>
    </lineage>
</organism>
<dbReference type="STRING" id="214095.RU97_GL001237"/>
<dbReference type="EMBL" id="JXKH01000002">
    <property type="protein sequence ID" value="OJG19666.1"/>
    <property type="molecule type" value="Genomic_DNA"/>
</dbReference>